<name>A0ACA9RX74_9GLOM</name>
<keyword evidence="2" id="KW-1185">Reference proteome</keyword>
<dbReference type="EMBL" id="CAJVQC010077941">
    <property type="protein sequence ID" value="CAG8815957.1"/>
    <property type="molecule type" value="Genomic_DNA"/>
</dbReference>
<gene>
    <name evidence="1" type="ORF">RPERSI_LOCUS24346</name>
</gene>
<proteinExistence type="predicted"/>
<sequence>MKKHFTTKHNGDWREYVKNRKFNEKLLLAQEIAKKSVKKPDTSDPIRKLQNTKSVEKKNIRETKMLRNLMLSLRK</sequence>
<evidence type="ECO:0000313" key="1">
    <source>
        <dbReference type="EMBL" id="CAG8815957.1"/>
    </source>
</evidence>
<organism evidence="1 2">
    <name type="scientific">Racocetra persica</name>
    <dbReference type="NCBI Taxonomy" id="160502"/>
    <lineage>
        <taxon>Eukaryota</taxon>
        <taxon>Fungi</taxon>
        <taxon>Fungi incertae sedis</taxon>
        <taxon>Mucoromycota</taxon>
        <taxon>Glomeromycotina</taxon>
        <taxon>Glomeromycetes</taxon>
        <taxon>Diversisporales</taxon>
        <taxon>Gigasporaceae</taxon>
        <taxon>Racocetra</taxon>
    </lineage>
</organism>
<dbReference type="Proteomes" id="UP000789920">
    <property type="component" value="Unassembled WGS sequence"/>
</dbReference>
<evidence type="ECO:0000313" key="2">
    <source>
        <dbReference type="Proteomes" id="UP000789920"/>
    </source>
</evidence>
<comment type="caution">
    <text evidence="1">The sequence shown here is derived from an EMBL/GenBank/DDBJ whole genome shotgun (WGS) entry which is preliminary data.</text>
</comment>
<reference evidence="1" key="1">
    <citation type="submission" date="2021-06" db="EMBL/GenBank/DDBJ databases">
        <authorList>
            <person name="Kallberg Y."/>
            <person name="Tangrot J."/>
            <person name="Rosling A."/>
        </authorList>
    </citation>
    <scope>NUCLEOTIDE SEQUENCE</scope>
    <source>
        <strain evidence="1">MA461A</strain>
    </source>
</reference>
<accession>A0ACA9RX74</accession>
<protein>
    <submittedName>
        <fullName evidence="1">18558_t:CDS:1</fullName>
    </submittedName>
</protein>
<feature type="non-terminal residue" evidence="1">
    <location>
        <position position="75"/>
    </location>
</feature>